<protein>
    <recommendedName>
        <fullName evidence="4">Transferrin-binding protein B C-lobe/N-lobe beta barrel domain-containing protein</fullName>
    </recommendedName>
</protein>
<gene>
    <name evidence="2" type="ORF">GGR93_002213</name>
</gene>
<feature type="chain" id="PRO_5031087867" description="Transferrin-binding protein B C-lobe/N-lobe beta barrel domain-containing protein" evidence="1">
    <location>
        <begin position="19"/>
        <end position="345"/>
    </location>
</feature>
<accession>A0A7W6Q3Q0</accession>
<name>A0A7W6Q3Q0_9RHOB</name>
<dbReference type="PROSITE" id="PS51257">
    <property type="entry name" value="PROKAR_LIPOPROTEIN"/>
    <property type="match status" value="1"/>
</dbReference>
<evidence type="ECO:0000313" key="3">
    <source>
        <dbReference type="Proteomes" id="UP000565745"/>
    </source>
</evidence>
<comment type="caution">
    <text evidence="2">The sequence shown here is derived from an EMBL/GenBank/DDBJ whole genome shotgun (WGS) entry which is preliminary data.</text>
</comment>
<dbReference type="OrthoDB" id="7739218at2"/>
<sequence length="345" mass="36929">MKINLAGLMLCTFLVACGGTAPFGEETDVVEDGDEEIIESDRTVPPGTANPTSDDLIFRKEARDDEGGNGFATGVSYNSEDDTFSVDNLPFDGSDDTPYIRGRAVGSLGQYAVYEAVEQYPDSANGSTINQFTHRAIYGVSRSGQTEFAIVRSGAYVNYGFGGFVYQRNGDVDLPTTGQALYNGQGAGLRDYNGRGGLEYSTADVQIAIDFGDFNADTGQYEGAVDGFVFNRRIFSQDGTEITQNVLDRINEGNNASLQSVPTIVFRIGPDALDVNGEIVGTLGSRFGNDSGQAVTYEEGNYYGIISGDGANEIVGVIVAETGVDPSADNVRDTIGFTIYREDRE</sequence>
<evidence type="ECO:0000256" key="1">
    <source>
        <dbReference type="SAM" id="SignalP"/>
    </source>
</evidence>
<dbReference type="RefSeq" id="WP_025056757.1">
    <property type="nucleotide sequence ID" value="NZ_JACIFU010000002.1"/>
</dbReference>
<reference evidence="2 3" key="1">
    <citation type="submission" date="2020-08" db="EMBL/GenBank/DDBJ databases">
        <title>Genomic Encyclopedia of Type Strains, Phase IV (KMG-IV): sequencing the most valuable type-strain genomes for metagenomic binning, comparative biology and taxonomic classification.</title>
        <authorList>
            <person name="Goeker M."/>
        </authorList>
    </citation>
    <scope>NUCLEOTIDE SEQUENCE [LARGE SCALE GENOMIC DNA]</scope>
    <source>
        <strain evidence="2 3">DSM 101015</strain>
    </source>
</reference>
<evidence type="ECO:0000313" key="2">
    <source>
        <dbReference type="EMBL" id="MBB4174440.1"/>
    </source>
</evidence>
<organism evidence="2 3">
    <name type="scientific">Sulfitobacter noctilucicola</name>
    <dbReference type="NCBI Taxonomy" id="1342301"/>
    <lineage>
        <taxon>Bacteria</taxon>
        <taxon>Pseudomonadati</taxon>
        <taxon>Pseudomonadota</taxon>
        <taxon>Alphaproteobacteria</taxon>
        <taxon>Rhodobacterales</taxon>
        <taxon>Roseobacteraceae</taxon>
        <taxon>Sulfitobacter</taxon>
    </lineage>
</organism>
<proteinExistence type="predicted"/>
<dbReference type="AlphaFoldDB" id="A0A7W6Q3Q0"/>
<dbReference type="Proteomes" id="UP000565745">
    <property type="component" value="Unassembled WGS sequence"/>
</dbReference>
<feature type="signal peptide" evidence="1">
    <location>
        <begin position="1"/>
        <end position="18"/>
    </location>
</feature>
<keyword evidence="1" id="KW-0732">Signal</keyword>
<evidence type="ECO:0008006" key="4">
    <source>
        <dbReference type="Google" id="ProtNLM"/>
    </source>
</evidence>
<keyword evidence="3" id="KW-1185">Reference proteome</keyword>
<dbReference type="EMBL" id="JACIFU010000002">
    <property type="protein sequence ID" value="MBB4174440.1"/>
    <property type="molecule type" value="Genomic_DNA"/>
</dbReference>